<evidence type="ECO:0000313" key="1">
    <source>
        <dbReference type="EMBL" id="SVB31231.1"/>
    </source>
</evidence>
<organism evidence="1">
    <name type="scientific">marine metagenome</name>
    <dbReference type="NCBI Taxonomy" id="408172"/>
    <lineage>
        <taxon>unclassified sequences</taxon>
        <taxon>metagenomes</taxon>
        <taxon>ecological metagenomes</taxon>
    </lineage>
</organism>
<dbReference type="EMBL" id="UINC01036766">
    <property type="protein sequence ID" value="SVB31231.1"/>
    <property type="molecule type" value="Genomic_DNA"/>
</dbReference>
<gene>
    <name evidence="1" type="ORF">METZ01_LOCUS184085</name>
</gene>
<dbReference type="AlphaFoldDB" id="A0A382D0I1"/>
<reference evidence="1" key="1">
    <citation type="submission" date="2018-05" db="EMBL/GenBank/DDBJ databases">
        <authorList>
            <person name="Lanie J.A."/>
            <person name="Ng W.-L."/>
            <person name="Kazmierczak K.M."/>
            <person name="Andrzejewski T.M."/>
            <person name="Davidsen T.M."/>
            <person name="Wayne K.J."/>
            <person name="Tettelin H."/>
            <person name="Glass J.I."/>
            <person name="Rusch D."/>
            <person name="Podicherti R."/>
            <person name="Tsui H.-C.T."/>
            <person name="Winkler M.E."/>
        </authorList>
    </citation>
    <scope>NUCLEOTIDE SEQUENCE</scope>
</reference>
<name>A0A382D0I1_9ZZZZ</name>
<proteinExistence type="predicted"/>
<sequence length="312" mass="34064">MNTGLRRLVVVGIVMVAEGCDNVEWGGVHLGLREPYDTVAEQVVPLATSNKVVNTPDEEPQGPVLYLGRRSGSQASLTPIVEIGLNELYPLAIVGSVGESREFTAKHLRVGSEFTLFSRGSRVGRLSAVNLGVDERYCRLRPQIKGPIELIPDAAGVQTFLALPSHLGETFDYRDYAPVNQTRNLRVVSLTMMRSIIPSVGAPWPPSVLGIRRDVQVFRTNPTEAPTVVATFVNQDSIIVGQAPRESYSVFLIASDPDGSGYQTTYSDYRLASRDGKGVARYFDHLDVDQDGSPEIVLEVMGKTSMWLSTLG</sequence>
<protein>
    <submittedName>
        <fullName evidence="1">Uncharacterized protein</fullName>
    </submittedName>
</protein>
<feature type="non-terminal residue" evidence="1">
    <location>
        <position position="312"/>
    </location>
</feature>
<accession>A0A382D0I1</accession>